<dbReference type="PRINTS" id="PR00722">
    <property type="entry name" value="CHYMOTRYPSIN"/>
</dbReference>
<dbReference type="PROSITE" id="PS00135">
    <property type="entry name" value="TRYPSIN_SER"/>
    <property type="match status" value="1"/>
</dbReference>
<evidence type="ECO:0000256" key="2">
    <source>
        <dbReference type="ARBA" id="ARBA00022801"/>
    </source>
</evidence>
<dbReference type="InterPro" id="IPR043504">
    <property type="entry name" value="Peptidase_S1_PA_chymotrypsin"/>
</dbReference>
<evidence type="ECO:0000313" key="10">
    <source>
        <dbReference type="RefSeq" id="XP_013881069.1"/>
    </source>
</evidence>
<dbReference type="GO" id="GO:0004252">
    <property type="term" value="F:serine-type endopeptidase activity"/>
    <property type="evidence" value="ECO:0007669"/>
    <property type="project" value="InterPro"/>
</dbReference>
<dbReference type="Gene3D" id="2.40.10.10">
    <property type="entry name" value="Trypsin-like serine proteases"/>
    <property type="match status" value="1"/>
</dbReference>
<dbReference type="STRING" id="52670.A0A2I4CM51"/>
<dbReference type="InterPro" id="IPR018114">
    <property type="entry name" value="TRYPSIN_HIS"/>
</dbReference>
<dbReference type="RefSeq" id="XP_013881069.1">
    <property type="nucleotide sequence ID" value="XM_014025615.1"/>
</dbReference>
<keyword evidence="3 5" id="KW-0720">Serine protease</keyword>
<name>A0A2I4CM51_AUSLI</name>
<sequence length="463" mass="49315">MDFQFQRNSFSPSHSQLPVQTSNLSATEHSTASFQCQAKQEVLSVSSLVPPTVLTLVPSYEPTAPVNHYSSFSPSSATTREPQPAAASSSGDRSPEAQALNSLTPPPPPADVQQPDGHILDQGSVDLILPKDLSEEQTETEIHGCTRPQLLAMVGTPVFITLVISAVLVKFLAFPSKLDESSSLCGAEGSCGVPSQLPYLSKNQVNQTINITADCHITVNDGRRIVGGTVAAEGVWGWQVSLQWRESHMCGGSIISSHWIITAAHCFAESSMSEEADWLVVVGKVNIAHSSPGKRYRALQVLYHPLFSTNTNDYDVGLLRTTADIDLTGGVRPVCLPKTNESFPPGASCWITGWGATQQAAAVTDQLHQAQVTVIARSTCSSLSVYGDSITPRMICAGVMAGGVDSCQGDSGGPLVCETSNGDWRLAGVVSWGEGCAQPSKPGVYSRVTELLSWVEQYTKKSP</sequence>
<dbReference type="CDD" id="cd00190">
    <property type="entry name" value="Tryp_SPc"/>
    <property type="match status" value="1"/>
</dbReference>
<dbReference type="InterPro" id="IPR001314">
    <property type="entry name" value="Peptidase_S1A"/>
</dbReference>
<dbReference type="OrthoDB" id="93664at2759"/>
<dbReference type="SMART" id="SM00020">
    <property type="entry name" value="Tryp_SPc"/>
    <property type="match status" value="1"/>
</dbReference>
<dbReference type="PANTHER" id="PTHR24252:SF7">
    <property type="entry name" value="HYALIN"/>
    <property type="match status" value="1"/>
</dbReference>
<dbReference type="GO" id="GO:0006508">
    <property type="term" value="P:proteolysis"/>
    <property type="evidence" value="ECO:0007669"/>
    <property type="project" value="UniProtKB-KW"/>
</dbReference>
<evidence type="ECO:0000256" key="5">
    <source>
        <dbReference type="RuleBase" id="RU363034"/>
    </source>
</evidence>
<evidence type="ECO:0000256" key="4">
    <source>
        <dbReference type="ARBA" id="ARBA00023157"/>
    </source>
</evidence>
<dbReference type="InParanoid" id="A0A2I4CM51"/>
<dbReference type="InterPro" id="IPR033116">
    <property type="entry name" value="TRYPSIN_SER"/>
</dbReference>
<feature type="transmembrane region" description="Helical" evidence="7">
    <location>
        <begin position="150"/>
        <end position="173"/>
    </location>
</feature>
<evidence type="ECO:0000256" key="1">
    <source>
        <dbReference type="ARBA" id="ARBA00022670"/>
    </source>
</evidence>
<dbReference type="Proteomes" id="UP000192220">
    <property type="component" value="Unplaced"/>
</dbReference>
<keyword evidence="7 10" id="KW-0812">Transmembrane</keyword>
<evidence type="ECO:0000259" key="8">
    <source>
        <dbReference type="PROSITE" id="PS50240"/>
    </source>
</evidence>
<dbReference type="Pfam" id="PF00089">
    <property type="entry name" value="Trypsin"/>
    <property type="match status" value="1"/>
</dbReference>
<keyword evidence="7" id="KW-1133">Transmembrane helix</keyword>
<dbReference type="FunFam" id="2.40.10.10:FF:000003">
    <property type="entry name" value="Transmembrane serine protease 3"/>
    <property type="match status" value="1"/>
</dbReference>
<organism evidence="9 10">
    <name type="scientific">Austrofundulus limnaeus</name>
    <name type="common">Annual killifish</name>
    <dbReference type="NCBI Taxonomy" id="52670"/>
    <lineage>
        <taxon>Eukaryota</taxon>
        <taxon>Metazoa</taxon>
        <taxon>Chordata</taxon>
        <taxon>Craniata</taxon>
        <taxon>Vertebrata</taxon>
        <taxon>Euteleostomi</taxon>
        <taxon>Actinopterygii</taxon>
        <taxon>Neopterygii</taxon>
        <taxon>Teleostei</taxon>
        <taxon>Neoteleostei</taxon>
        <taxon>Acanthomorphata</taxon>
        <taxon>Ovalentaria</taxon>
        <taxon>Atherinomorphae</taxon>
        <taxon>Cyprinodontiformes</taxon>
        <taxon>Rivulidae</taxon>
        <taxon>Austrofundulus</taxon>
    </lineage>
</organism>
<keyword evidence="4" id="KW-1015">Disulfide bond</keyword>
<dbReference type="GeneID" id="106530058"/>
<accession>A0A2I4CM51</accession>
<dbReference type="KEGG" id="alim:106530058"/>
<reference evidence="10" key="1">
    <citation type="submission" date="2025-08" db="UniProtKB">
        <authorList>
            <consortium name="RefSeq"/>
        </authorList>
    </citation>
    <scope>IDENTIFICATION</scope>
</reference>
<feature type="domain" description="Peptidase S1" evidence="8">
    <location>
        <begin position="225"/>
        <end position="460"/>
    </location>
</feature>
<protein>
    <submittedName>
        <fullName evidence="10">Transmembrane protease serine 6</fullName>
    </submittedName>
</protein>
<keyword evidence="1 5" id="KW-0645">Protease</keyword>
<keyword evidence="7" id="KW-0472">Membrane</keyword>
<keyword evidence="9" id="KW-1185">Reference proteome</keyword>
<dbReference type="SUPFAM" id="SSF50494">
    <property type="entry name" value="Trypsin-like serine proteases"/>
    <property type="match status" value="1"/>
</dbReference>
<dbReference type="PROSITE" id="PS00134">
    <property type="entry name" value="TRYPSIN_HIS"/>
    <property type="match status" value="1"/>
</dbReference>
<evidence type="ECO:0000256" key="7">
    <source>
        <dbReference type="SAM" id="Phobius"/>
    </source>
</evidence>
<feature type="region of interest" description="Disordered" evidence="6">
    <location>
        <begin position="70"/>
        <end position="118"/>
    </location>
</feature>
<feature type="region of interest" description="Disordered" evidence="6">
    <location>
        <begin position="1"/>
        <end position="24"/>
    </location>
</feature>
<evidence type="ECO:0000256" key="6">
    <source>
        <dbReference type="SAM" id="MobiDB-lite"/>
    </source>
</evidence>
<dbReference type="AlphaFoldDB" id="A0A2I4CM51"/>
<gene>
    <name evidence="10" type="primary">LOC106530058</name>
</gene>
<evidence type="ECO:0000313" key="9">
    <source>
        <dbReference type="Proteomes" id="UP000192220"/>
    </source>
</evidence>
<dbReference type="InterPro" id="IPR009003">
    <property type="entry name" value="Peptidase_S1_PA"/>
</dbReference>
<evidence type="ECO:0000256" key="3">
    <source>
        <dbReference type="ARBA" id="ARBA00022825"/>
    </source>
</evidence>
<keyword evidence="2 5" id="KW-0378">Hydrolase</keyword>
<proteinExistence type="predicted"/>
<dbReference type="PROSITE" id="PS50240">
    <property type="entry name" value="TRYPSIN_DOM"/>
    <property type="match status" value="1"/>
</dbReference>
<dbReference type="InterPro" id="IPR001254">
    <property type="entry name" value="Trypsin_dom"/>
</dbReference>
<feature type="compositionally biased region" description="Polar residues" evidence="6">
    <location>
        <begin position="70"/>
        <end position="92"/>
    </location>
</feature>
<dbReference type="PANTHER" id="PTHR24252">
    <property type="entry name" value="ACROSIN-RELATED"/>
    <property type="match status" value="1"/>
</dbReference>